<dbReference type="GO" id="GO:0005524">
    <property type="term" value="F:ATP binding"/>
    <property type="evidence" value="ECO:0007669"/>
    <property type="project" value="UniProtKB-KW"/>
</dbReference>
<name>A0A974RYR9_PERPY</name>
<organism evidence="2 3">
    <name type="scientific">Peribacillus psychrosaccharolyticus</name>
    <name type="common">Bacillus psychrosaccharolyticus</name>
    <dbReference type="NCBI Taxonomy" id="1407"/>
    <lineage>
        <taxon>Bacteria</taxon>
        <taxon>Bacillati</taxon>
        <taxon>Bacillota</taxon>
        <taxon>Bacilli</taxon>
        <taxon>Bacillales</taxon>
        <taxon>Bacillaceae</taxon>
        <taxon>Peribacillus</taxon>
    </lineage>
</organism>
<dbReference type="SMART" id="SM00382">
    <property type="entry name" value="AAA"/>
    <property type="match status" value="1"/>
</dbReference>
<evidence type="ECO:0000313" key="2">
    <source>
        <dbReference type="EMBL" id="QQS98733.1"/>
    </source>
</evidence>
<dbReference type="InterPro" id="IPR027417">
    <property type="entry name" value="P-loop_NTPase"/>
</dbReference>
<dbReference type="KEGG" id="ppsr:I6J18_13600"/>
<dbReference type="Gene3D" id="3.40.50.300">
    <property type="entry name" value="P-loop containing nucleotide triphosphate hydrolases"/>
    <property type="match status" value="1"/>
</dbReference>
<keyword evidence="3" id="KW-1185">Reference proteome</keyword>
<evidence type="ECO:0000259" key="1">
    <source>
        <dbReference type="SMART" id="SM00382"/>
    </source>
</evidence>
<evidence type="ECO:0000313" key="3">
    <source>
        <dbReference type="Proteomes" id="UP000595254"/>
    </source>
</evidence>
<feature type="domain" description="AAA+ ATPase" evidence="1">
    <location>
        <begin position="146"/>
        <end position="277"/>
    </location>
</feature>
<dbReference type="PANTHER" id="PTHR30050">
    <property type="entry name" value="CHROMOSOMAL REPLICATION INITIATOR PROTEIN DNAA"/>
    <property type="match status" value="1"/>
</dbReference>
<dbReference type="InterPro" id="IPR002611">
    <property type="entry name" value="IstB_ATP-bd"/>
</dbReference>
<dbReference type="InterPro" id="IPR003593">
    <property type="entry name" value="AAA+_ATPase"/>
</dbReference>
<dbReference type="GO" id="GO:0006260">
    <property type="term" value="P:DNA replication"/>
    <property type="evidence" value="ECO:0007669"/>
    <property type="project" value="TreeGrafter"/>
</dbReference>
<dbReference type="AlphaFoldDB" id="A0A974RYR9"/>
<protein>
    <submittedName>
        <fullName evidence="2">ATP-binding protein</fullName>
    </submittedName>
</protein>
<reference evidence="2 3" key="1">
    <citation type="submission" date="2021-01" db="EMBL/GenBank/DDBJ databases">
        <title>FDA dAtabase for Regulatory Grade micrObial Sequences (FDA-ARGOS): Supporting development and validation of Infectious Disease Dx tests.</title>
        <authorList>
            <person name="Nelson B."/>
            <person name="Plummer A."/>
            <person name="Tallon L."/>
            <person name="Sadzewicz L."/>
            <person name="Zhao X."/>
            <person name="Boylan J."/>
            <person name="Ott S."/>
            <person name="Bowen H."/>
            <person name="Vavikolanu K."/>
            <person name="Mehta A."/>
            <person name="Aluvathingal J."/>
            <person name="Nadendla S."/>
            <person name="Myers T."/>
            <person name="Yan Y."/>
            <person name="Sichtig H."/>
        </authorList>
    </citation>
    <scope>NUCLEOTIDE SEQUENCE [LARGE SCALE GENOMIC DNA]</scope>
    <source>
        <strain evidence="2 3">FDAARGOS_1161</strain>
    </source>
</reference>
<keyword evidence="2" id="KW-0547">Nucleotide-binding</keyword>
<dbReference type="Proteomes" id="UP000595254">
    <property type="component" value="Chromosome"/>
</dbReference>
<dbReference type="RefSeq" id="WP_081704709.1">
    <property type="nucleotide sequence ID" value="NZ_CP068053.1"/>
</dbReference>
<gene>
    <name evidence="2" type="ORF">I6J18_13600</name>
</gene>
<proteinExistence type="predicted"/>
<sequence>MMDDSKRFLSIDDIFKDAVKKIVPILADSDEFEAKYLHGLSCLGCGEETASGLFYRKFNQKEWLLANKSMKCSICLDREAFKVYQNKSLKELKSSVGERLTKEYFLPPEALKGAGFNNYQETNTITAGAKERAVIFTKLFLESTEDYYNLLIMGNPGTGKTHLCTAIARNIKKKGFTVGFLTTGKLLSMIKETYQKGAAKTEVGIFRDLTRLDLLILDDVGSEAKGGSDDWRKAMIFEVVESRSGKPTIYTSNLTDTDLPFAVGERVFSRFYNNTKFIDLFTDDFRKRFQIN</sequence>
<dbReference type="CDD" id="cd00009">
    <property type="entry name" value="AAA"/>
    <property type="match status" value="1"/>
</dbReference>
<dbReference type="SUPFAM" id="SSF52540">
    <property type="entry name" value="P-loop containing nucleoside triphosphate hydrolases"/>
    <property type="match status" value="1"/>
</dbReference>
<dbReference type="PANTHER" id="PTHR30050:SF4">
    <property type="entry name" value="ATP-BINDING PROTEIN RV3427C IN INSERTION SEQUENCE-RELATED"/>
    <property type="match status" value="1"/>
</dbReference>
<keyword evidence="2" id="KW-0067">ATP-binding</keyword>
<dbReference type="Pfam" id="PF01695">
    <property type="entry name" value="IstB_IS21"/>
    <property type="match status" value="1"/>
</dbReference>
<dbReference type="EMBL" id="CP068053">
    <property type="protein sequence ID" value="QQS98733.1"/>
    <property type="molecule type" value="Genomic_DNA"/>
</dbReference>
<accession>A0A974RYR9</accession>